<feature type="transmembrane region" description="Helical" evidence="1">
    <location>
        <begin position="341"/>
        <end position="365"/>
    </location>
</feature>
<feature type="transmembrane region" description="Helical" evidence="1">
    <location>
        <begin position="69"/>
        <end position="86"/>
    </location>
</feature>
<protein>
    <submittedName>
        <fullName evidence="3">Acyltransferase family protein</fullName>
    </submittedName>
</protein>
<evidence type="ECO:0000259" key="2">
    <source>
        <dbReference type="Pfam" id="PF01757"/>
    </source>
</evidence>
<gene>
    <name evidence="3" type="ORF">MmTuc01_1760</name>
</gene>
<keyword evidence="1" id="KW-0472">Membrane</keyword>
<accession>M1QA73</accession>
<feature type="transmembrane region" description="Helical" evidence="1">
    <location>
        <begin position="238"/>
        <end position="254"/>
    </location>
</feature>
<feature type="transmembrane region" description="Helical" evidence="1">
    <location>
        <begin position="125"/>
        <end position="141"/>
    </location>
</feature>
<reference evidence="3 4" key="1">
    <citation type="journal article" date="2013" name="Genome Announc.">
        <title>Complete Genome of a Methanosarcina mazei Strain Isolated from Sediment Samples from an Amazonian Flooded Area.</title>
        <authorList>
            <person name="Assis das Gracas D."/>
            <person name="Thiago Juca Ramos R."/>
            <person name="Vieira Araujo A.C."/>
            <person name="Zahlouth R."/>
            <person name="Ribeiro Carneiro A."/>
            <person name="Souza Lopes T."/>
            <person name="Azevedo Barauna R."/>
            <person name="Azevedo V."/>
            <person name="Cruz Schneider M.P."/>
            <person name="Pellizari V.H."/>
            <person name="Silva A."/>
        </authorList>
    </citation>
    <scope>NUCLEOTIDE SEQUENCE [LARGE SCALE GENOMIC DNA]</scope>
    <source>
        <strain evidence="3 4">Tuc01</strain>
    </source>
</reference>
<name>M1QA73_METMZ</name>
<keyword evidence="1" id="KW-1133">Transmembrane helix</keyword>
<feature type="transmembrane region" description="Helical" evidence="1">
    <location>
        <begin position="30"/>
        <end position="48"/>
    </location>
</feature>
<evidence type="ECO:0000313" key="4">
    <source>
        <dbReference type="Proteomes" id="UP000011718"/>
    </source>
</evidence>
<dbReference type="PANTHER" id="PTHR37312:SF1">
    <property type="entry name" value="MEMBRANE-BOUND ACYLTRANSFERASE YKRP-RELATED"/>
    <property type="match status" value="1"/>
</dbReference>
<evidence type="ECO:0000313" key="3">
    <source>
        <dbReference type="EMBL" id="AGF97108.1"/>
    </source>
</evidence>
<dbReference type="KEGG" id="mmaz:MmTuc01_1760"/>
<dbReference type="InterPro" id="IPR002656">
    <property type="entry name" value="Acyl_transf_3_dom"/>
</dbReference>
<feature type="domain" description="Acyltransferase 3" evidence="2">
    <location>
        <begin position="4"/>
        <end position="353"/>
    </location>
</feature>
<dbReference type="BioCyc" id="MMAZ1236903:G139K-1677-MONOMER"/>
<dbReference type="HOGENOM" id="CLU_023915_4_1_2"/>
<proteinExistence type="predicted"/>
<organism evidence="3 4">
    <name type="scientific">Methanosarcina mazei Tuc01</name>
    <dbReference type="NCBI Taxonomy" id="1236903"/>
    <lineage>
        <taxon>Archaea</taxon>
        <taxon>Methanobacteriati</taxon>
        <taxon>Methanobacteriota</taxon>
        <taxon>Stenosarchaea group</taxon>
        <taxon>Methanomicrobia</taxon>
        <taxon>Methanosarcinales</taxon>
        <taxon>Methanosarcinaceae</taxon>
        <taxon>Methanosarcina</taxon>
    </lineage>
</organism>
<evidence type="ECO:0000256" key="1">
    <source>
        <dbReference type="SAM" id="Phobius"/>
    </source>
</evidence>
<feature type="transmembrane region" description="Helical" evidence="1">
    <location>
        <begin position="176"/>
        <end position="194"/>
    </location>
</feature>
<keyword evidence="1" id="KW-0812">Transmembrane</keyword>
<dbReference type="EMBL" id="CP004144">
    <property type="protein sequence ID" value="AGF97108.1"/>
    <property type="molecule type" value="Genomic_DNA"/>
</dbReference>
<dbReference type="GO" id="GO:0016747">
    <property type="term" value="F:acyltransferase activity, transferring groups other than amino-acyl groups"/>
    <property type="evidence" value="ECO:0007669"/>
    <property type="project" value="InterPro"/>
</dbReference>
<keyword evidence="3" id="KW-0808">Transferase</keyword>
<feature type="transmembrane region" description="Helical" evidence="1">
    <location>
        <begin position="274"/>
        <end position="291"/>
    </location>
</feature>
<feature type="transmembrane region" description="Helical" evidence="1">
    <location>
        <begin position="303"/>
        <end position="321"/>
    </location>
</feature>
<keyword evidence="3" id="KW-0012">Acyltransferase</keyword>
<dbReference type="AlphaFoldDB" id="M1QA73"/>
<feature type="transmembrane region" description="Helical" evidence="1">
    <location>
        <begin position="7"/>
        <end position="24"/>
    </location>
</feature>
<sequence>MRLHWIDALKGIGIMLVVFAHHSLPIALDTYIFSFHMPLFFFISGFLFNFGKYAESAGNFVKWRFRSLIVPYFSFAVLTCLFYFLLDTAFQPGVTNIEFFRNSALYGIYSIVYALGPLVSYNPPLWFLTCLFVTEILFYGLAKNYYGKPGKIVFWLTAAGVLGYLYSVHVPFRLPWNADVALSAVVFYGAGNLFRKYTGPEKLAEPATEPKSGKEMDSGSARELDLKIRNSFIRVEKFLPGIFIFLNLLYLAYLLEFPTSDKVNMNVLKYGNFYSYYLLAFSGIFAFVYLFKKINSSGLLEYYGRNSLIVLALHFPVKDILTKLAILGFGVELEYFYYNTAFALSLTVLNLIFLIPVIFLINNYFPFLIGRKKVSALPGKLKICFREPAKKYD</sequence>
<dbReference type="PANTHER" id="PTHR37312">
    <property type="entry name" value="MEMBRANE-BOUND ACYLTRANSFERASE YKRP-RELATED"/>
    <property type="match status" value="1"/>
</dbReference>
<dbReference type="InterPro" id="IPR052734">
    <property type="entry name" value="Nod_factor_acetyltransferase"/>
</dbReference>
<dbReference type="Proteomes" id="UP000011718">
    <property type="component" value="Chromosome"/>
</dbReference>
<dbReference type="Pfam" id="PF01757">
    <property type="entry name" value="Acyl_transf_3"/>
    <property type="match status" value="1"/>
</dbReference>
<feature type="transmembrane region" description="Helical" evidence="1">
    <location>
        <begin position="153"/>
        <end position="170"/>
    </location>
</feature>